<sequence>MNKSLFNAFRRKRVITLLVFTVLFLQVVLVPTATGPAVIQADYGTAKELDTFFESVNERNDEIDDTVVNELNFLRSLHEGNELDFSLLENREILLNSKNENDNVDAEIEHETVAYDFSDRGLVPFEVNDPNPVRADIIETMLSESDLYQASFAGTAASIFTDTYLIYWAYDANGNGIIDVGGCGDSPLPGEPCEEGVENANLLSTIWGASTTIIAEWVNGLGLDAGLLSLILGLVNVLDESDTAWIPIDIDDDGQNEIRARLIPIVNDLINDDTQVGLDGVGVQANLGVGIEFEKLANINQTLDFAIVRGLTYQDENDDDQTYVWGINTQFPPNEVPDEYELNVVIEEFVFIISTGGINAGDVDYVNAPYEISIGMDNDTTDDFRNGIDSLDVSIGYIKYNWSKGSLGNPGDALEEITFIKADLSNPRGKVPGELKIRIVSQTEDEIERDSIEIYAPPTETKDVNEADKRFDLAFEYYEYNAEPSDDSDSFLSHIVADIEGVPVCEINLGGDEVCLDELNMPEASLWLEVRNESTSERNWTVIEFHSTQSIDSIVYGDYEYYTEDGREPTWSNHDYKLFTGLEITNLPESLVLQGNLKLDDSNDNAFDDQDPTAVDDSAVGGLISDLLLGLAGRIVYVGDLLRSIPQAVLQSTIGEGDGQVEIIMRTREDELAYIENLFVFLTSDKYLDLDDGSGDDFFAIYNQSAFLDSNAPNDRSSISQKNLDYSFSARVTAIGDINFYSKDGFTNISLDMKPSRDKPFRVYFEGIDNVEETTHWANITLSNIPSNINLNIDNGNLQYAGGANSDQLIDQITFTSFASDIYSRITLEHLPGSAEIATSDGDLRLVTDSWFNFSFLITNVTDDDKATAWIWDTSNYNGSSVMLYQDKMGQEGEIASLSGDLDWIQSLRLDGDGTGELADFKITHRQPVQFKVGAIDDTIYEEDHLGLDAYVFVDSLPAEIVVAVPLLNSTAILGGDVSEVNDLEDVAQFIEALSELGKALVDTVAGLSINLVTNVESFETVARFFYNVDETVSVTAWVDKGNVSLLDEEPVWVEGLWSSQKNIGDETILGARMLFKDLPQTVDANYTSRGDKIDLELELADFNYAGKSDYIIFREEGIIGPEVTAFVEGIPEGLDLELNADLVLNATVDNLTLTGDIQFKTDQPVGPIYLVIDQKEDDNPYHLEALIPRLPSDMQLSLDIQGSNFGVDISSNQPIDFLALDLQLGETEGLVTNWIEGVSLNMSDEGGMDAKIYITGISPKVSLNLLDIEEVGTTVDVVLEDFNGNSPAMSSILVDVTNFANRSVLLRIDDLPEEVDVNASIFLSDLEDADAPIVGNISLLTNKQLGSLFASITDEESETNLELSIPEVPERVDLDIGLGDDIYANFSSSSAPSRIILGIESGNTSEMDTAWTHGILLRQDDQGDVLKMYLEGTLTSAQLSTEFGDPDKINLNLGDWSPVTPWIYLDINRGKNETAIELFLDEVQQNNNIQAYFQTGKTSERDLDAIFDIKQTGGIGRAYLRTHNMTRPSFNEVYFSSVPNELRADVIVGKEIDIIYKADKGMDYVWVKTANRDYGSWKSAQAIVHDVPEEFHMGINPNFEFDMDESFVFQGFPDLFVTTSSKEIDIMLIVDEGYTGGHSGTFIDVKNVGDNTTMILDGVNYVIDSPQGIESAYLTTTTSPATPQFHLDYMVIHAVDIKHVEIIPNQLFGLYPVFEMLNSEGGQLSFAIGGELSLGPIKLKTSAVMMDLRVKEVAGYNILPTWLGIQKNGMDTEFGDNEKHYIIPEPGMSLISSIGATL</sequence>
<accession>A0A1J5TPR8</accession>
<evidence type="ECO:0000313" key="2">
    <source>
        <dbReference type="Proteomes" id="UP000183138"/>
    </source>
</evidence>
<comment type="caution">
    <text evidence="1">The sequence shown here is derived from an EMBL/GenBank/DDBJ whole genome shotgun (WGS) entry which is preliminary data.</text>
</comment>
<gene>
    <name evidence="1" type="ORF">BEU00_01300</name>
</gene>
<protein>
    <submittedName>
        <fullName evidence="1">Uncharacterized protein</fullName>
    </submittedName>
</protein>
<dbReference type="EMBL" id="MIYY01000027">
    <property type="protein sequence ID" value="OIR22922.1"/>
    <property type="molecule type" value="Genomic_DNA"/>
</dbReference>
<evidence type="ECO:0000313" key="1">
    <source>
        <dbReference type="EMBL" id="OIR22922.1"/>
    </source>
</evidence>
<proteinExistence type="predicted"/>
<organism evidence="1 2">
    <name type="scientific">Marine Group III euryarchaeote CG-Epi3</name>
    <dbReference type="NCBI Taxonomy" id="1888997"/>
    <lineage>
        <taxon>Archaea</taxon>
        <taxon>Methanobacteriati</taxon>
        <taxon>Thermoplasmatota</taxon>
        <taxon>Thermoplasmata</taxon>
        <taxon>Candidatus Thermoprofundales</taxon>
    </lineage>
</organism>
<reference evidence="1 2" key="1">
    <citation type="submission" date="2016-08" db="EMBL/GenBank/DDBJ databases">
        <title>New Insights into Marine Group III Euryarchaeota, from dark to light.</title>
        <authorList>
            <person name="Haro-Moreno J.M."/>
            <person name="Rodriguez-Valera F."/>
            <person name="Lopez-Garcia P."/>
            <person name="Moreira D."/>
            <person name="Martin-Cuadrado A.B."/>
        </authorList>
    </citation>
    <scope>NUCLEOTIDE SEQUENCE [LARGE SCALE GENOMIC DNA]</scope>
    <source>
        <strain evidence="1">CG-Epi3</strain>
    </source>
</reference>
<name>A0A1J5TPR8_9ARCH</name>
<dbReference type="Proteomes" id="UP000183138">
    <property type="component" value="Unassembled WGS sequence"/>
</dbReference>